<protein>
    <submittedName>
        <fullName evidence="1">Uncharacterized protein</fullName>
    </submittedName>
</protein>
<dbReference type="EMBL" id="MGGE01000020">
    <property type="protein sequence ID" value="OGM21320.1"/>
    <property type="molecule type" value="Genomic_DNA"/>
</dbReference>
<reference evidence="1 2" key="1">
    <citation type="journal article" date="2016" name="Nat. Commun.">
        <title>Thousands of microbial genomes shed light on interconnected biogeochemical processes in an aquifer system.</title>
        <authorList>
            <person name="Anantharaman K."/>
            <person name="Brown C.T."/>
            <person name="Hug L.A."/>
            <person name="Sharon I."/>
            <person name="Castelle C.J."/>
            <person name="Probst A.J."/>
            <person name="Thomas B.C."/>
            <person name="Singh A."/>
            <person name="Wilkins M.J."/>
            <person name="Karaoz U."/>
            <person name="Brodie E.L."/>
            <person name="Williams K.H."/>
            <person name="Hubbard S.S."/>
            <person name="Banfield J.F."/>
        </authorList>
    </citation>
    <scope>NUCLEOTIDE SEQUENCE [LARGE SCALE GENOMIC DNA]</scope>
</reference>
<evidence type="ECO:0000313" key="1">
    <source>
        <dbReference type="EMBL" id="OGM21320.1"/>
    </source>
</evidence>
<proteinExistence type="predicted"/>
<dbReference type="Proteomes" id="UP000178419">
    <property type="component" value="Unassembled WGS sequence"/>
</dbReference>
<name>A0A1F7Y2C2_9BACT</name>
<dbReference type="AlphaFoldDB" id="A0A1F7Y2C2"/>
<comment type="caution">
    <text evidence="1">The sequence shown here is derived from an EMBL/GenBank/DDBJ whole genome shotgun (WGS) entry which is preliminary data.</text>
</comment>
<accession>A0A1F7Y2C2</accession>
<sequence length="87" mass="9824">MTEIPKDFYIGRCASCRWWSLNFGVETPGINQAKLPNLVGTYGKCIAYYTGKDGEEHWHNEGSLGGYNCFVRDDDGNLLYEEVPVGR</sequence>
<organism evidence="1 2">
    <name type="scientific">Candidatus Woesebacteria bacterium RIFCSPHIGHO2_01_FULL_38_9</name>
    <dbReference type="NCBI Taxonomy" id="1802492"/>
    <lineage>
        <taxon>Bacteria</taxon>
        <taxon>Candidatus Woeseibacteriota</taxon>
    </lineage>
</organism>
<evidence type="ECO:0000313" key="2">
    <source>
        <dbReference type="Proteomes" id="UP000178419"/>
    </source>
</evidence>
<gene>
    <name evidence="1" type="ORF">A2714_00565</name>
</gene>